<organism evidence="6 7">
    <name type="scientific">Schistosoma mekongi</name>
    <name type="common">Parasitic worm</name>
    <dbReference type="NCBI Taxonomy" id="38744"/>
    <lineage>
        <taxon>Eukaryota</taxon>
        <taxon>Metazoa</taxon>
        <taxon>Spiralia</taxon>
        <taxon>Lophotrochozoa</taxon>
        <taxon>Platyhelminthes</taxon>
        <taxon>Trematoda</taxon>
        <taxon>Digenea</taxon>
        <taxon>Strigeidida</taxon>
        <taxon>Schistosomatoidea</taxon>
        <taxon>Schistosomatidae</taxon>
        <taxon>Schistosoma</taxon>
    </lineage>
</organism>
<dbReference type="EMBL" id="JALJAT010000002">
    <property type="protein sequence ID" value="KAK4473644.1"/>
    <property type="molecule type" value="Genomic_DNA"/>
</dbReference>
<evidence type="ECO:0000256" key="2">
    <source>
        <dbReference type="ARBA" id="ARBA00022771"/>
    </source>
</evidence>
<dbReference type="PROSITE" id="PS01360">
    <property type="entry name" value="ZF_MYND_1"/>
    <property type="match status" value="1"/>
</dbReference>
<dbReference type="InterPro" id="IPR002893">
    <property type="entry name" value="Znf_MYND"/>
</dbReference>
<keyword evidence="1" id="KW-0479">Metal-binding</keyword>
<dbReference type="PANTHER" id="PTHR12197:SF251">
    <property type="entry name" value="EG:BACR7C10.4 PROTEIN"/>
    <property type="match status" value="1"/>
</dbReference>
<keyword evidence="7" id="KW-1185">Reference proteome</keyword>
<dbReference type="InterPro" id="IPR046341">
    <property type="entry name" value="SET_dom_sf"/>
</dbReference>
<dbReference type="Gene3D" id="1.10.220.160">
    <property type="match status" value="1"/>
</dbReference>
<evidence type="ECO:0000256" key="1">
    <source>
        <dbReference type="ARBA" id="ARBA00022723"/>
    </source>
</evidence>
<dbReference type="Gene3D" id="2.170.270.10">
    <property type="entry name" value="SET domain"/>
    <property type="match status" value="1"/>
</dbReference>
<accession>A0AAE1ZHG0</accession>
<evidence type="ECO:0000313" key="7">
    <source>
        <dbReference type="Proteomes" id="UP001292079"/>
    </source>
</evidence>
<comment type="caution">
    <text evidence="6">The sequence shown here is derived from an EMBL/GenBank/DDBJ whole genome shotgun (WGS) entry which is preliminary data.</text>
</comment>
<evidence type="ECO:0000259" key="5">
    <source>
        <dbReference type="PROSITE" id="PS50865"/>
    </source>
</evidence>
<dbReference type="AlphaFoldDB" id="A0AAE1ZHG0"/>
<keyword evidence="2 4" id="KW-0863">Zinc-finger</keyword>
<dbReference type="GO" id="GO:0005634">
    <property type="term" value="C:nucleus"/>
    <property type="evidence" value="ECO:0007669"/>
    <property type="project" value="TreeGrafter"/>
</dbReference>
<proteinExistence type="predicted"/>
<protein>
    <recommendedName>
        <fullName evidence="5">MYND-type domain-containing protein</fullName>
    </recommendedName>
</protein>
<reference evidence="6" key="2">
    <citation type="journal article" date="2023" name="Infect Dis Poverty">
        <title>Chromosome-scale genome of the human blood fluke Schistosoma mekongi and its implications for public health.</title>
        <authorList>
            <person name="Zhou M."/>
            <person name="Xu L."/>
            <person name="Xu D."/>
            <person name="Chen W."/>
            <person name="Khan J."/>
            <person name="Hu Y."/>
            <person name="Huang H."/>
            <person name="Wei H."/>
            <person name="Zhang Y."/>
            <person name="Chusongsang P."/>
            <person name="Tanasarnprasert K."/>
            <person name="Hu X."/>
            <person name="Limpanont Y."/>
            <person name="Lv Z."/>
        </authorList>
    </citation>
    <scope>NUCLEOTIDE SEQUENCE</scope>
    <source>
        <strain evidence="6">LV_2022a</strain>
    </source>
</reference>
<dbReference type="Proteomes" id="UP001292079">
    <property type="component" value="Unassembled WGS sequence"/>
</dbReference>
<dbReference type="InterPro" id="IPR050869">
    <property type="entry name" value="H3K4_H4K5_MeTrfase"/>
</dbReference>
<dbReference type="SUPFAM" id="SSF82199">
    <property type="entry name" value="SET domain"/>
    <property type="match status" value="1"/>
</dbReference>
<reference evidence="6" key="1">
    <citation type="submission" date="2022-04" db="EMBL/GenBank/DDBJ databases">
        <authorList>
            <person name="Xu L."/>
            <person name="Lv Z."/>
        </authorList>
    </citation>
    <scope>NUCLEOTIDE SEQUENCE</scope>
    <source>
        <strain evidence="6">LV_2022a</strain>
    </source>
</reference>
<dbReference type="Gene3D" id="6.10.140.2220">
    <property type="match status" value="1"/>
</dbReference>
<dbReference type="GO" id="GO:0008270">
    <property type="term" value="F:zinc ion binding"/>
    <property type="evidence" value="ECO:0007669"/>
    <property type="project" value="UniProtKB-KW"/>
</dbReference>
<dbReference type="PANTHER" id="PTHR12197">
    <property type="entry name" value="HISTONE-LYSINE N-METHYLTRANSFERASE SMYD"/>
    <property type="match status" value="1"/>
</dbReference>
<name>A0AAE1ZHG0_SCHME</name>
<evidence type="ECO:0000256" key="4">
    <source>
        <dbReference type="PROSITE-ProRule" id="PRU00134"/>
    </source>
</evidence>
<feature type="domain" description="MYND-type" evidence="5">
    <location>
        <begin position="27"/>
        <end position="65"/>
    </location>
</feature>
<sequence length="531" mass="61678">MTLRGSVYLKEVPCVHSILNNKIPEYCDGCLNSFPNLSSCSSCKVMRYCSRSCQRRMWNMHKLECKHYIKCGRLPIAQVRLVLRIIGMQNEVRDEVNTLISHENEIRANPDLMEVYYTIRVVVSNFLDGEVFVNEETIFQTFCRIQINSFMVTDPDGVDVGLALYPKAARLDHSCIPDLQYIFSNREIIMFGYDSSMHSTTPRISYYDCMTTTEERQTYLLKNYYFKCKCGLCVDSNREKRITALICCSSDYLNGPIIFDKLPSFVKLKECNNDKLTKPIMVRYCPACLKVYDDSLINQIAGNLYGETKVHVDFDTALDALIMYSRCCPINKPIQNIQLISVKDIQLEESRSYYKLFGHKDSLYLARCCSRVHFLHTIPIDSLLDNVNKRHQYNVNQLEISKDTLVNVIIAISLNEYYWRTTWLLSDRLQLGQLAYSMASFLLCHISDIDEFHNCNRMNEIRNHLISVYNTHNNLNCLGHVLCKFSSIAYDILSPLTEYRFNWQQGLSTLEHYKAQDIKGSNIINDLRELM</sequence>
<dbReference type="PROSITE" id="PS50865">
    <property type="entry name" value="ZF_MYND_2"/>
    <property type="match status" value="1"/>
</dbReference>
<keyword evidence="3" id="KW-0862">Zinc</keyword>
<evidence type="ECO:0000256" key="3">
    <source>
        <dbReference type="ARBA" id="ARBA00022833"/>
    </source>
</evidence>
<dbReference type="Pfam" id="PF01753">
    <property type="entry name" value="zf-MYND"/>
    <property type="match status" value="1"/>
</dbReference>
<evidence type="ECO:0000313" key="6">
    <source>
        <dbReference type="EMBL" id="KAK4473644.1"/>
    </source>
</evidence>
<gene>
    <name evidence="6" type="ORF">MN116_002996</name>
</gene>